<keyword evidence="3" id="KW-1185">Reference proteome</keyword>
<sequence length="333" mass="38353">MSFTRFGSLPLELRQYIWHEALQEEADARLVFVHRPTMRVMPHTTTVSRVMNANRESREYAKAHFYDVTLDVWTLNLDYQLDTEVAEFEQWPPSKDFTGGHPALEVAMGVHGAHQKAHFMVHFLLLHLASKLEDQVSSQLRAPLPKRDGPMDSSRRGTIYVSSKHDRFALSKITLTTKAPWRYRKVDMCERAFLRNYLCRDLDRFSRERASFNPKASYQAGGDPDDDFWSRHMAGRLPGSVVRRIQRIVFLNQGHTEFVNDHACGQEIGFPVRDWKLGTFKGASEFATMIMHTIPSRLDVGNLGLIEWEKVRVGRTFADFTCMCSKLGGQSRE</sequence>
<evidence type="ECO:0000313" key="2">
    <source>
        <dbReference type="EMBL" id="KAK8861909.1"/>
    </source>
</evidence>
<dbReference type="EMBL" id="JAPCWZ010000005">
    <property type="protein sequence ID" value="KAK8861909.1"/>
    <property type="molecule type" value="Genomic_DNA"/>
</dbReference>
<proteinExistence type="predicted"/>
<evidence type="ECO:0000313" key="3">
    <source>
        <dbReference type="Proteomes" id="UP001390339"/>
    </source>
</evidence>
<dbReference type="InterPro" id="IPR045518">
    <property type="entry name" value="2EXR"/>
</dbReference>
<accession>A0ABR2IEB3</accession>
<gene>
    <name evidence="2" type="ORF">PGQ11_008144</name>
</gene>
<name>A0ABR2IEB3_9PEZI</name>
<evidence type="ECO:0000259" key="1">
    <source>
        <dbReference type="Pfam" id="PF20150"/>
    </source>
</evidence>
<protein>
    <recommendedName>
        <fullName evidence="1">2EXR domain-containing protein</fullName>
    </recommendedName>
</protein>
<feature type="domain" description="2EXR" evidence="1">
    <location>
        <begin position="3"/>
        <end position="68"/>
    </location>
</feature>
<reference evidence="2 3" key="1">
    <citation type="journal article" date="2024" name="IMA Fungus">
        <title>Apiospora arundinis, a panoply of carbohydrate-active enzymes and secondary metabolites.</title>
        <authorList>
            <person name="Sorensen T."/>
            <person name="Petersen C."/>
            <person name="Muurmann A.T."/>
            <person name="Christiansen J.V."/>
            <person name="Brundto M.L."/>
            <person name="Overgaard C.K."/>
            <person name="Boysen A.T."/>
            <person name="Wollenberg R.D."/>
            <person name="Larsen T.O."/>
            <person name="Sorensen J.L."/>
            <person name="Nielsen K.L."/>
            <person name="Sondergaard T.E."/>
        </authorList>
    </citation>
    <scope>NUCLEOTIDE SEQUENCE [LARGE SCALE GENOMIC DNA]</scope>
    <source>
        <strain evidence="2 3">AAU 773</strain>
    </source>
</reference>
<organism evidence="2 3">
    <name type="scientific">Apiospora arundinis</name>
    <dbReference type="NCBI Taxonomy" id="335852"/>
    <lineage>
        <taxon>Eukaryota</taxon>
        <taxon>Fungi</taxon>
        <taxon>Dikarya</taxon>
        <taxon>Ascomycota</taxon>
        <taxon>Pezizomycotina</taxon>
        <taxon>Sordariomycetes</taxon>
        <taxon>Xylariomycetidae</taxon>
        <taxon>Amphisphaeriales</taxon>
        <taxon>Apiosporaceae</taxon>
        <taxon>Apiospora</taxon>
    </lineage>
</organism>
<dbReference type="Proteomes" id="UP001390339">
    <property type="component" value="Unassembled WGS sequence"/>
</dbReference>
<dbReference type="Pfam" id="PF20150">
    <property type="entry name" value="2EXR"/>
    <property type="match status" value="1"/>
</dbReference>
<comment type="caution">
    <text evidence="2">The sequence shown here is derived from an EMBL/GenBank/DDBJ whole genome shotgun (WGS) entry which is preliminary data.</text>
</comment>